<comment type="caution">
    <text evidence="2">The sequence shown here is derived from an EMBL/GenBank/DDBJ whole genome shotgun (WGS) entry which is preliminary data.</text>
</comment>
<organism evidence="2 3">
    <name type="scientific">Trifolium medium</name>
    <dbReference type="NCBI Taxonomy" id="97028"/>
    <lineage>
        <taxon>Eukaryota</taxon>
        <taxon>Viridiplantae</taxon>
        <taxon>Streptophyta</taxon>
        <taxon>Embryophyta</taxon>
        <taxon>Tracheophyta</taxon>
        <taxon>Spermatophyta</taxon>
        <taxon>Magnoliopsida</taxon>
        <taxon>eudicotyledons</taxon>
        <taxon>Gunneridae</taxon>
        <taxon>Pentapetalae</taxon>
        <taxon>rosids</taxon>
        <taxon>fabids</taxon>
        <taxon>Fabales</taxon>
        <taxon>Fabaceae</taxon>
        <taxon>Papilionoideae</taxon>
        <taxon>50 kb inversion clade</taxon>
        <taxon>NPAAA clade</taxon>
        <taxon>Hologalegina</taxon>
        <taxon>IRL clade</taxon>
        <taxon>Trifolieae</taxon>
        <taxon>Trifolium</taxon>
    </lineage>
</organism>
<dbReference type="EMBL" id="LXQA011311439">
    <property type="protein sequence ID" value="MCI92822.1"/>
    <property type="molecule type" value="Genomic_DNA"/>
</dbReference>
<keyword evidence="3" id="KW-1185">Reference proteome</keyword>
<evidence type="ECO:0000313" key="2">
    <source>
        <dbReference type="EMBL" id="MCI92822.1"/>
    </source>
</evidence>
<dbReference type="Proteomes" id="UP000265520">
    <property type="component" value="Unassembled WGS sequence"/>
</dbReference>
<reference evidence="2 3" key="1">
    <citation type="journal article" date="2018" name="Front. Plant Sci.">
        <title>Red Clover (Trifolium pratense) and Zigzag Clover (T. medium) - A Picture of Genomic Similarities and Differences.</title>
        <authorList>
            <person name="Dluhosova J."/>
            <person name="Istvanek J."/>
            <person name="Nedelnik J."/>
            <person name="Repkova J."/>
        </authorList>
    </citation>
    <scope>NUCLEOTIDE SEQUENCE [LARGE SCALE GENOMIC DNA]</scope>
    <source>
        <strain evidence="3">cv. 10/8</strain>
        <tissue evidence="2">Leaf</tissue>
    </source>
</reference>
<proteinExistence type="predicted"/>
<protein>
    <submittedName>
        <fullName evidence="2">Uncharacterized protein</fullName>
    </submittedName>
</protein>
<sequence>MAATGQTVSDVQPWTSDIQGKHTQTRRFVSSYQATRITSSNLDTS</sequence>
<feature type="non-terminal residue" evidence="2">
    <location>
        <position position="45"/>
    </location>
</feature>
<name>A0A392VZD2_9FABA</name>
<feature type="region of interest" description="Disordered" evidence="1">
    <location>
        <begin position="1"/>
        <end position="22"/>
    </location>
</feature>
<accession>A0A392VZD2</accession>
<dbReference type="AlphaFoldDB" id="A0A392VZD2"/>
<evidence type="ECO:0000256" key="1">
    <source>
        <dbReference type="SAM" id="MobiDB-lite"/>
    </source>
</evidence>
<evidence type="ECO:0000313" key="3">
    <source>
        <dbReference type="Proteomes" id="UP000265520"/>
    </source>
</evidence>